<evidence type="ECO:0000313" key="1">
    <source>
        <dbReference type="EMBL" id="UYV81534.1"/>
    </source>
</evidence>
<dbReference type="Proteomes" id="UP001235939">
    <property type="component" value="Chromosome 20"/>
</dbReference>
<name>A0ABY6LKY9_9ARAC</name>
<protein>
    <submittedName>
        <fullName evidence="1">Uncharacterized protein</fullName>
    </submittedName>
</protein>
<evidence type="ECO:0000313" key="2">
    <source>
        <dbReference type="Proteomes" id="UP001235939"/>
    </source>
</evidence>
<accession>A0ABY6LKY9</accession>
<gene>
    <name evidence="1" type="ORF">LAZ67_20001468</name>
</gene>
<sequence>MKAIPKTEYQRCFADWKKRWLKCIVVNGDLFEGDNLNLDIGTKVYSAQRVVCTAASERTSRNKEQTNPHCGERLLNPKRDPVYRNKRQVLAGGLFQLDLELGTIATSWDLNNSWTCQSQDLATIFLITQISPMFTM</sequence>
<reference evidence="1 2" key="1">
    <citation type="submission" date="2022-01" db="EMBL/GenBank/DDBJ databases">
        <title>A chromosomal length assembly of Cordylochernes scorpioides.</title>
        <authorList>
            <person name="Zeh D."/>
            <person name="Zeh J."/>
        </authorList>
    </citation>
    <scope>NUCLEOTIDE SEQUENCE [LARGE SCALE GENOMIC DNA]</scope>
    <source>
        <strain evidence="1">IN4F17</strain>
        <tissue evidence="1">Whole Body</tissue>
    </source>
</reference>
<organism evidence="1 2">
    <name type="scientific">Cordylochernes scorpioides</name>
    <dbReference type="NCBI Taxonomy" id="51811"/>
    <lineage>
        <taxon>Eukaryota</taxon>
        <taxon>Metazoa</taxon>
        <taxon>Ecdysozoa</taxon>
        <taxon>Arthropoda</taxon>
        <taxon>Chelicerata</taxon>
        <taxon>Arachnida</taxon>
        <taxon>Pseudoscorpiones</taxon>
        <taxon>Cheliferoidea</taxon>
        <taxon>Chernetidae</taxon>
        <taxon>Cordylochernes</taxon>
    </lineage>
</organism>
<keyword evidence="2" id="KW-1185">Reference proteome</keyword>
<proteinExistence type="predicted"/>
<dbReference type="EMBL" id="CP092882">
    <property type="protein sequence ID" value="UYV81534.1"/>
    <property type="molecule type" value="Genomic_DNA"/>
</dbReference>